<gene>
    <name evidence="1" type="ORF">A0H81_12505</name>
</gene>
<name>A0A1C7LRZ8_GRIFR</name>
<proteinExistence type="predicted"/>
<reference evidence="1 2" key="1">
    <citation type="submission" date="2016-03" db="EMBL/GenBank/DDBJ databases">
        <title>Whole genome sequencing of Grifola frondosa 9006-11.</title>
        <authorList>
            <person name="Min B."/>
            <person name="Park H."/>
            <person name="Kim J.-G."/>
            <person name="Cho H."/>
            <person name="Oh Y.-L."/>
            <person name="Kong W.-S."/>
            <person name="Choi I.-G."/>
        </authorList>
    </citation>
    <scope>NUCLEOTIDE SEQUENCE [LARGE SCALE GENOMIC DNA]</scope>
    <source>
        <strain evidence="1 2">9006-11</strain>
    </source>
</reference>
<accession>A0A1C7LRZ8</accession>
<dbReference type="Proteomes" id="UP000092993">
    <property type="component" value="Unassembled WGS sequence"/>
</dbReference>
<evidence type="ECO:0000313" key="2">
    <source>
        <dbReference type="Proteomes" id="UP000092993"/>
    </source>
</evidence>
<protein>
    <submittedName>
        <fullName evidence="1">Uncharacterized protein</fullName>
    </submittedName>
</protein>
<organism evidence="1 2">
    <name type="scientific">Grifola frondosa</name>
    <name type="common">Maitake</name>
    <name type="synonym">Polyporus frondosus</name>
    <dbReference type="NCBI Taxonomy" id="5627"/>
    <lineage>
        <taxon>Eukaryota</taxon>
        <taxon>Fungi</taxon>
        <taxon>Dikarya</taxon>
        <taxon>Basidiomycota</taxon>
        <taxon>Agaricomycotina</taxon>
        <taxon>Agaricomycetes</taxon>
        <taxon>Polyporales</taxon>
        <taxon>Grifolaceae</taxon>
        <taxon>Grifola</taxon>
    </lineage>
</organism>
<sequence length="284" mass="32756">MQHACLVCSSTISPAFFMLMLFESSRLNLEYIDDDVLYLILEKIQTFGLRSTFMVSHRLRHACLPFMFRICTLGFIKGGDTFPPPAILYYIRVVKLLWASNYFPQFCANFELRGIAIRDSPRYYICNKVDSGDPQMVESIVNMFPELRFLEIHRYPSDDSEKSASKEIVTTLSRLKNLRVLRLNLHSTSHPSFEVVLESIDVLGERAQVVADAFPLSQLSQVAFLRRNYHHENYWATWSCRLLSSNPRAQYDSLSTIVSVSCLLEGDKKKQGRGWDMDEVDINL</sequence>
<dbReference type="AlphaFoldDB" id="A0A1C7LRZ8"/>
<evidence type="ECO:0000313" key="1">
    <source>
        <dbReference type="EMBL" id="OBZ67601.1"/>
    </source>
</evidence>
<dbReference type="EMBL" id="LUGG01000023">
    <property type="protein sequence ID" value="OBZ67601.1"/>
    <property type="molecule type" value="Genomic_DNA"/>
</dbReference>
<keyword evidence="2" id="KW-1185">Reference proteome</keyword>
<comment type="caution">
    <text evidence="1">The sequence shown here is derived from an EMBL/GenBank/DDBJ whole genome shotgun (WGS) entry which is preliminary data.</text>
</comment>